<gene>
    <name evidence="2" type="ORF">TcWFU_007172</name>
</gene>
<dbReference type="Proteomes" id="UP001651158">
    <property type="component" value="Unassembled WGS sequence"/>
</dbReference>
<name>A0ABR4Q239_9CEST</name>
<accession>A0ABR4Q239</accession>
<protein>
    <submittedName>
        <fullName evidence="2">Uncharacterized protein</fullName>
    </submittedName>
</protein>
<dbReference type="EMBL" id="JAKROA010000016">
    <property type="protein sequence ID" value="KAL5103746.1"/>
    <property type="molecule type" value="Genomic_DNA"/>
</dbReference>
<reference evidence="2 3" key="1">
    <citation type="journal article" date="2022" name="Front. Cell. Infect. Microbiol.">
        <title>The Genomes of Two Strains of Taenia crassiceps the Animal Model for the Study of Human Cysticercosis.</title>
        <authorList>
            <person name="Bobes R.J."/>
            <person name="Estrada K."/>
            <person name="Rios-Valencia D.G."/>
            <person name="Calderon-Gallegos A."/>
            <person name="de la Torre P."/>
            <person name="Carrero J.C."/>
            <person name="Sanchez-Flores A."/>
            <person name="Laclette J.P."/>
        </authorList>
    </citation>
    <scope>NUCLEOTIDE SEQUENCE [LARGE SCALE GENOMIC DNA]</scope>
    <source>
        <strain evidence="2">WFUcys</strain>
    </source>
</reference>
<comment type="caution">
    <text evidence="2">The sequence shown here is derived from an EMBL/GenBank/DDBJ whole genome shotgun (WGS) entry which is preliminary data.</text>
</comment>
<keyword evidence="3" id="KW-1185">Reference proteome</keyword>
<evidence type="ECO:0000256" key="1">
    <source>
        <dbReference type="SAM" id="MobiDB-lite"/>
    </source>
</evidence>
<evidence type="ECO:0000313" key="2">
    <source>
        <dbReference type="EMBL" id="KAL5103746.1"/>
    </source>
</evidence>
<feature type="compositionally biased region" description="Low complexity" evidence="1">
    <location>
        <begin position="109"/>
        <end position="135"/>
    </location>
</feature>
<proteinExistence type="predicted"/>
<feature type="region of interest" description="Disordered" evidence="1">
    <location>
        <begin position="105"/>
        <end position="135"/>
    </location>
</feature>
<sequence length="164" mass="17143">MSGSVTVLFNSQSWRFCLRKDALPCSNIAATCPLQLYAENIVTGCSTAQIVSNLKLESTKLAFDGPLRGSIRGRDARDSQQLAIMKAFFITILCVSLCFAQEPDPPPAENSTAAPPTTPSTSTSEAPSPTTTSPAATVYTPASGLNIVLPLVTTTIGAAVLLGH</sequence>
<organism evidence="2 3">
    <name type="scientific">Taenia crassiceps</name>
    <dbReference type="NCBI Taxonomy" id="6207"/>
    <lineage>
        <taxon>Eukaryota</taxon>
        <taxon>Metazoa</taxon>
        <taxon>Spiralia</taxon>
        <taxon>Lophotrochozoa</taxon>
        <taxon>Platyhelminthes</taxon>
        <taxon>Cestoda</taxon>
        <taxon>Eucestoda</taxon>
        <taxon>Cyclophyllidea</taxon>
        <taxon>Taeniidae</taxon>
        <taxon>Taenia</taxon>
    </lineage>
</organism>
<evidence type="ECO:0000313" key="3">
    <source>
        <dbReference type="Proteomes" id="UP001651158"/>
    </source>
</evidence>